<sequence length="987" mass="104330">MFDGNIKSSTSIDTARKTHNSSSSVESSPITPDVDSRPAEPAFTDVGRQSTTLDNIGAWSSVRPDPAAYSASGLHNYSISKDIHDLGISYGSLSLAQSQSQHPHGEYAGNGTAAAAAAAAASNNGGADMDYTELDEAILRGRSTTLPNIFAAPNPHYRYPNMPGSDLTGPAGPISPASTSNFSMLSRHGSMSVTNSGSNRTISPLGLSLNANPIHQTSSLDNHFTSHLESNNVQSRLDLLSGTPGVPVRRFSEFNTESNPSLALASYSMGPLFGAGNAHSFSSSSSTAFGEGNPAGNAQSQSSVPQTNGSNVRYGSFGYQLPTMREEDGPGATSHPALADSVLMRTMSFSHAPGIASSQLFEAQQATSSPLYELRQNGIEAPNGATGEDDTSTNGSYLPLRVKSLKDLRHPSLDGKDDNVYDSSGMDGHAANALFERSAGFQHSLSFNHLSSMASLHRRHSLASANPHMPTPANSLGSNSKRVEGSVYQNQTDAAHGGAGYLTESGADYLGFHHFAHPAGVPQAQAMVPPSAAAAAYDVGTGHLQRQGSMPALSATISQQQQQQLAAYHQYSGPIPIGRIASAGPPGAGHGHFSAATAGSRPGYYGGHAMVSQIQSQLHMQPHVLQPIPGSMTVHHPGLQHPHPQQQYPSATQPQQQAHHMRRASHPALPSIGAPPANIPLISPAPSILNGTHPGSHPMIPNPATTITPNMPFADMGKGLTYHSLPKGTRVFVVQFKGRRCDLYFAPNKDMRPKVIPALAPSAISMPASSGAPAPASSSLPPSTDSISAPTESVYEPGTHVLVEADRGVDLGVIKEELLTLDAIIAFSSSLMQESGAGGCINGAGSADASGSDGRRSTAPMDAADPSLQQFLQGSTGSADEQPVSASSQQPSAKDVYIKRIFRIADQREVADLMNNKVLDEQKALSMCQSKVQLRKLSMCVVDAEFQFDRRKLTFYFTAGRRVDFRELVRELFKHFKTRIWMCQQTN</sequence>
<evidence type="ECO:0000256" key="1">
    <source>
        <dbReference type="SAM" id="MobiDB-lite"/>
    </source>
</evidence>
<feature type="compositionally biased region" description="Polar residues" evidence="1">
    <location>
        <begin position="296"/>
        <end position="313"/>
    </location>
</feature>
<feature type="region of interest" description="Disordered" evidence="1">
    <location>
        <begin position="283"/>
        <end position="316"/>
    </location>
</feature>
<name>A0A9W7Y5X4_9FUNG</name>
<dbReference type="EMBL" id="JANBOJ010000021">
    <property type="protein sequence ID" value="KAJ1724773.1"/>
    <property type="molecule type" value="Genomic_DNA"/>
</dbReference>
<dbReference type="PANTHER" id="PTHR43830:SF3">
    <property type="entry name" value="PROTEIN PSP1"/>
    <property type="match status" value="1"/>
</dbReference>
<dbReference type="PANTHER" id="PTHR43830">
    <property type="entry name" value="PROTEIN PSP1"/>
    <property type="match status" value="1"/>
</dbReference>
<evidence type="ECO:0000259" key="2">
    <source>
        <dbReference type="PROSITE" id="PS51411"/>
    </source>
</evidence>
<dbReference type="Pfam" id="PF04468">
    <property type="entry name" value="PSP1"/>
    <property type="match status" value="1"/>
</dbReference>
<feature type="compositionally biased region" description="Low complexity" evidence="1">
    <location>
        <begin position="635"/>
        <end position="657"/>
    </location>
</feature>
<feature type="domain" description="PSP1 C-terminal" evidence="2">
    <location>
        <begin position="899"/>
        <end position="985"/>
    </location>
</feature>
<organism evidence="3 4">
    <name type="scientific">Coemansia erecta</name>
    <dbReference type="NCBI Taxonomy" id="147472"/>
    <lineage>
        <taxon>Eukaryota</taxon>
        <taxon>Fungi</taxon>
        <taxon>Fungi incertae sedis</taxon>
        <taxon>Zoopagomycota</taxon>
        <taxon>Kickxellomycotina</taxon>
        <taxon>Kickxellomycetes</taxon>
        <taxon>Kickxellales</taxon>
        <taxon>Kickxellaceae</taxon>
        <taxon>Coemansia</taxon>
    </lineage>
</organism>
<dbReference type="GO" id="GO:0005737">
    <property type="term" value="C:cytoplasm"/>
    <property type="evidence" value="ECO:0007669"/>
    <property type="project" value="TreeGrafter"/>
</dbReference>
<dbReference type="Proteomes" id="UP001149813">
    <property type="component" value="Unassembled WGS sequence"/>
</dbReference>
<dbReference type="InterPro" id="IPR007557">
    <property type="entry name" value="PSP1_C"/>
</dbReference>
<dbReference type="NCBIfam" id="NF041131">
    <property type="entry name" value="RicT_YaaT_fam"/>
    <property type="match status" value="1"/>
</dbReference>
<dbReference type="PROSITE" id="PS51411">
    <property type="entry name" value="PSP1_C"/>
    <property type="match status" value="1"/>
</dbReference>
<dbReference type="InterPro" id="IPR047767">
    <property type="entry name" value="PSP1-like"/>
</dbReference>
<feature type="compositionally biased region" description="Polar residues" evidence="1">
    <location>
        <begin position="1"/>
        <end position="13"/>
    </location>
</feature>
<evidence type="ECO:0000313" key="3">
    <source>
        <dbReference type="EMBL" id="KAJ1724773.1"/>
    </source>
</evidence>
<dbReference type="OrthoDB" id="243127at2759"/>
<feature type="region of interest" description="Disordered" evidence="1">
    <location>
        <begin position="633"/>
        <end position="677"/>
    </location>
</feature>
<accession>A0A9W7Y5X4</accession>
<feature type="region of interest" description="Disordered" evidence="1">
    <location>
        <begin position="767"/>
        <end position="793"/>
    </location>
</feature>
<gene>
    <name evidence="3" type="ORF">LPJ53_000980</name>
</gene>
<keyword evidence="4" id="KW-1185">Reference proteome</keyword>
<proteinExistence type="predicted"/>
<feature type="region of interest" description="Disordered" evidence="1">
    <location>
        <begin position="1"/>
        <end position="49"/>
    </location>
</feature>
<feature type="compositionally biased region" description="Low complexity" evidence="1">
    <location>
        <begin position="767"/>
        <end position="789"/>
    </location>
</feature>
<reference evidence="3" key="1">
    <citation type="submission" date="2022-07" db="EMBL/GenBank/DDBJ databases">
        <title>Phylogenomic reconstructions and comparative analyses of Kickxellomycotina fungi.</title>
        <authorList>
            <person name="Reynolds N.K."/>
            <person name="Stajich J.E."/>
            <person name="Barry K."/>
            <person name="Grigoriev I.V."/>
            <person name="Crous P."/>
            <person name="Smith M.E."/>
        </authorList>
    </citation>
    <scope>NUCLEOTIDE SEQUENCE</scope>
    <source>
        <strain evidence="3">NBRC 32514</strain>
    </source>
</reference>
<dbReference type="AlphaFoldDB" id="A0A9W7Y5X4"/>
<evidence type="ECO:0000313" key="4">
    <source>
        <dbReference type="Proteomes" id="UP001149813"/>
    </source>
</evidence>
<comment type="caution">
    <text evidence="3">The sequence shown here is derived from an EMBL/GenBank/DDBJ whole genome shotgun (WGS) entry which is preliminary data.</text>
</comment>
<protein>
    <recommendedName>
        <fullName evidence="2">PSP1 C-terminal domain-containing protein</fullName>
    </recommendedName>
</protein>